<dbReference type="RefSeq" id="WP_060670285.1">
    <property type="nucleotide sequence ID" value="NZ_LIXZ01000001.1"/>
</dbReference>
<protein>
    <recommendedName>
        <fullName evidence="3">Hydrolase</fullName>
    </recommendedName>
</protein>
<evidence type="ECO:0000313" key="1">
    <source>
        <dbReference type="EMBL" id="KPL61431.1"/>
    </source>
</evidence>
<comment type="caution">
    <text evidence="1">The sequence shown here is derived from an EMBL/GenBank/DDBJ whole genome shotgun (WGS) entry which is preliminary data.</text>
</comment>
<reference evidence="1 2" key="1">
    <citation type="submission" date="2015-08" db="EMBL/GenBank/DDBJ databases">
        <title>Draft Genome Sequence of Bacillus vietnamensis UCD-SED5.</title>
        <authorList>
            <person name="Lee R.D."/>
            <person name="Jospin G."/>
            <person name="Lang J.M."/>
            <person name="Coil D.A."/>
            <person name="Eisen J.A."/>
        </authorList>
    </citation>
    <scope>NUCLEOTIDE SEQUENCE [LARGE SCALE GENOMIC DNA]</scope>
    <source>
        <strain evidence="1 2">UCD-SED5</strain>
    </source>
</reference>
<sequence length="247" mass="29245">MYQRLFQLEQEWCMIHYPERPNGFAVMIIGDSHHYVDEKSSFWVQHEARYKWIQELTAKGYIVYYSNLYGANWGSDQAVQLARRLYQHVKRNEIINGKIHILAEGMGALVLKNLYPKLEQDIRSAVLLSPCVSLYDHLEQEKEQKFFYKKVIKELSFMLKMEEEECEAFISQQSQNYKIFQEIPIPLYIVQSMTLNRYKNQFTLIKDIYTERLAKGISTDLFFVLPEKRGSLGGKIASYFSLHEKEL</sequence>
<dbReference type="InterPro" id="IPR029058">
    <property type="entry name" value="AB_hydrolase_fold"/>
</dbReference>
<accession>A0A0P6WL09</accession>
<evidence type="ECO:0000313" key="2">
    <source>
        <dbReference type="Proteomes" id="UP000050398"/>
    </source>
</evidence>
<dbReference type="OrthoDB" id="2986585at2"/>
<evidence type="ECO:0008006" key="3">
    <source>
        <dbReference type="Google" id="ProtNLM"/>
    </source>
</evidence>
<gene>
    <name evidence="1" type="ORF">AM506_02035</name>
</gene>
<dbReference type="EMBL" id="LIXZ01000001">
    <property type="protein sequence ID" value="KPL61431.1"/>
    <property type="molecule type" value="Genomic_DNA"/>
</dbReference>
<dbReference type="eggNOG" id="COG2267">
    <property type="taxonomic scope" value="Bacteria"/>
</dbReference>
<proteinExistence type="predicted"/>
<dbReference type="AlphaFoldDB" id="A0A0P6WL09"/>
<dbReference type="Gene3D" id="3.40.50.1820">
    <property type="entry name" value="alpha/beta hydrolase"/>
    <property type="match status" value="1"/>
</dbReference>
<name>A0A0P6WL09_9BACI</name>
<dbReference type="PATRIC" id="fig|218284.4.peg.427"/>
<dbReference type="Proteomes" id="UP000050398">
    <property type="component" value="Unassembled WGS sequence"/>
</dbReference>
<organism evidence="1 2">
    <name type="scientific">Rossellomorea vietnamensis</name>
    <dbReference type="NCBI Taxonomy" id="218284"/>
    <lineage>
        <taxon>Bacteria</taxon>
        <taxon>Bacillati</taxon>
        <taxon>Bacillota</taxon>
        <taxon>Bacilli</taxon>
        <taxon>Bacillales</taxon>
        <taxon>Bacillaceae</taxon>
        <taxon>Rossellomorea</taxon>
    </lineage>
</organism>
<dbReference type="SUPFAM" id="SSF53474">
    <property type="entry name" value="alpha/beta-Hydrolases"/>
    <property type="match status" value="1"/>
</dbReference>